<evidence type="ECO:0000259" key="2">
    <source>
        <dbReference type="PROSITE" id="PS50209"/>
    </source>
</evidence>
<gene>
    <name evidence="3" type="ORF">SNE40_022058</name>
</gene>
<keyword evidence="4" id="KW-1185">Reference proteome</keyword>
<proteinExistence type="predicted"/>
<dbReference type="InterPro" id="IPR011029">
    <property type="entry name" value="DEATH-like_dom_sf"/>
</dbReference>
<dbReference type="EMBL" id="JAZGQO010000018">
    <property type="protein sequence ID" value="KAK6168180.1"/>
    <property type="molecule type" value="Genomic_DNA"/>
</dbReference>
<evidence type="ECO:0000256" key="1">
    <source>
        <dbReference type="SAM" id="MobiDB-lite"/>
    </source>
</evidence>
<dbReference type="Pfam" id="PF00619">
    <property type="entry name" value="CARD"/>
    <property type="match status" value="1"/>
</dbReference>
<evidence type="ECO:0000313" key="3">
    <source>
        <dbReference type="EMBL" id="KAK6168180.1"/>
    </source>
</evidence>
<dbReference type="GO" id="GO:0042981">
    <property type="term" value="P:regulation of apoptotic process"/>
    <property type="evidence" value="ECO:0007669"/>
    <property type="project" value="InterPro"/>
</dbReference>
<organism evidence="3 4">
    <name type="scientific">Patella caerulea</name>
    <name type="common">Rayed Mediterranean limpet</name>
    <dbReference type="NCBI Taxonomy" id="87958"/>
    <lineage>
        <taxon>Eukaryota</taxon>
        <taxon>Metazoa</taxon>
        <taxon>Spiralia</taxon>
        <taxon>Lophotrochozoa</taxon>
        <taxon>Mollusca</taxon>
        <taxon>Gastropoda</taxon>
        <taxon>Patellogastropoda</taxon>
        <taxon>Patelloidea</taxon>
        <taxon>Patellidae</taxon>
        <taxon>Patella</taxon>
    </lineage>
</organism>
<feature type="compositionally biased region" description="Low complexity" evidence="1">
    <location>
        <begin position="497"/>
        <end position="510"/>
    </location>
</feature>
<feature type="region of interest" description="Disordered" evidence="1">
    <location>
        <begin position="362"/>
        <end position="382"/>
    </location>
</feature>
<dbReference type="AlphaFoldDB" id="A0AAN8IXH0"/>
<evidence type="ECO:0000313" key="4">
    <source>
        <dbReference type="Proteomes" id="UP001347796"/>
    </source>
</evidence>
<dbReference type="PROSITE" id="PS50209">
    <property type="entry name" value="CARD"/>
    <property type="match status" value="1"/>
</dbReference>
<feature type="region of interest" description="Disordered" evidence="1">
    <location>
        <begin position="476"/>
        <end position="577"/>
    </location>
</feature>
<reference evidence="3 4" key="1">
    <citation type="submission" date="2024-01" db="EMBL/GenBank/DDBJ databases">
        <title>The genome of the rayed Mediterranean limpet Patella caerulea (Linnaeus, 1758).</title>
        <authorList>
            <person name="Anh-Thu Weber A."/>
            <person name="Halstead-Nussloch G."/>
        </authorList>
    </citation>
    <scope>NUCLEOTIDE SEQUENCE [LARGE SCALE GENOMIC DNA]</scope>
    <source>
        <strain evidence="3">AATW-2023a</strain>
        <tissue evidence="3">Whole specimen</tissue>
    </source>
</reference>
<sequence>MEQRRQATLLNYALALEDSVILDKIWLQLQDVFSENEKREILNAGGNKRKMRVMLEILPQKDDSAFHVLVAALKPDYRWLSFRIEQGVHEEEDRLTRAGKGVKRKVTVALMSTRISDRQRDMVIDTVSDVIEEELRDRTLRVDIPDHKAASNLNELNMRLRHLVNTKVDPLLHGPMMKTDMSEMENQVLADRLEQMLEEMRVLEDCYKTMEIDKLSATPRSLPALLYQKIEEVKTRIGILEDDQEQYRLERDEILRERTEKGQSISELESANTNLEFENRKLREEVITLETSVQELNTDKRNLTNERRRFEDEQIRIANIADRLEDESMFIQTRNKRLEEINAKLTKDVQRLTTSNIKLRSETRRSSIGESTRLKSDKKRLMDERSRLQTEIRRQENEKRLVLVRNQRLEAENQNLKEQKKRLYEEKNRFLMENQNLRTDAKRMAIGSFEKYPRSREYRSGAVNYTKRSKSVEVEAYDAPRNSRGARRGSFRSTSVTTNSRTKPNTTTPSGNRRINATSTARPVQSDRMFRSYGETSNATVKPIISGQKSIKDPTPPKGSKPINNNSPRRKSVTFRG</sequence>
<feature type="compositionally biased region" description="Basic residues" evidence="1">
    <location>
        <begin position="568"/>
        <end position="577"/>
    </location>
</feature>
<name>A0AAN8IXH0_PATCE</name>
<dbReference type="Gene3D" id="1.10.533.10">
    <property type="entry name" value="Death Domain, Fas"/>
    <property type="match status" value="1"/>
</dbReference>
<feature type="compositionally biased region" description="Polar residues" evidence="1">
    <location>
        <begin position="511"/>
        <end position="523"/>
    </location>
</feature>
<protein>
    <recommendedName>
        <fullName evidence="2">CARD domain-containing protein</fullName>
    </recommendedName>
</protein>
<dbReference type="InterPro" id="IPR001315">
    <property type="entry name" value="CARD"/>
</dbReference>
<comment type="caution">
    <text evidence="3">The sequence shown here is derived from an EMBL/GenBank/DDBJ whole genome shotgun (WGS) entry which is preliminary data.</text>
</comment>
<dbReference type="CDD" id="cd01671">
    <property type="entry name" value="CARD"/>
    <property type="match status" value="1"/>
</dbReference>
<dbReference type="SUPFAM" id="SSF47986">
    <property type="entry name" value="DEATH domain"/>
    <property type="match status" value="1"/>
</dbReference>
<feature type="domain" description="CARD" evidence="2">
    <location>
        <begin position="1"/>
        <end position="74"/>
    </location>
</feature>
<accession>A0AAN8IXH0</accession>
<dbReference type="Proteomes" id="UP001347796">
    <property type="component" value="Unassembled WGS sequence"/>
</dbReference>